<evidence type="ECO:0000313" key="1">
    <source>
        <dbReference type="EMBL" id="NNH75845.1"/>
    </source>
</evidence>
<sequence length="410" mass="46126">MPGTAGEYDHSSFLQKDLTTALRDEAGRAERELARVSNAQILTDAEACVAAVCEGYRFDRLVVRRDQMFHTGAVPDRRYKNSSAGFISVMGLKVSVTLPYEGPGLLWCYRPEGLSRVGRNDVDIYWSGQDFECSVRRDSIWVDELRQELDFAVQRLEAIAGLINAQVTEWERDLESTLVEIAEQRRSILIEAAQLDVLLGVPVRPRERAQVPIGVSRKQLRPAPTQASPSLPPVQRYLTDEVYQDVLRTIEQMTLSMERTPMTTAKIGEEGLRNITLFVLNANYEGLARGEVFNGRGKTDLLLTWEGQNAFIGECKFWRGPAGFRDAIDQLLGYVTWRDTKAALIVFVQGHDPTAVMEKADAEVLAHRCFVSREPNHSASTRTDYILHATDDRQRRINLALMLVILAPST</sequence>
<accession>A0A849CG77</accession>
<protein>
    <submittedName>
        <fullName evidence="1">Uncharacterized protein</fullName>
    </submittedName>
</protein>
<keyword evidence="2" id="KW-1185">Reference proteome</keyword>
<reference evidence="1 2" key="1">
    <citation type="submission" date="2020-05" db="EMBL/GenBank/DDBJ databases">
        <title>MicrobeNet Type strains.</title>
        <authorList>
            <person name="Nicholson A.C."/>
        </authorList>
    </citation>
    <scope>NUCLEOTIDE SEQUENCE [LARGE SCALE GENOMIC DNA]</scope>
    <source>
        <strain evidence="1 2">JCM 3224</strain>
    </source>
</reference>
<evidence type="ECO:0000313" key="2">
    <source>
        <dbReference type="Proteomes" id="UP000586827"/>
    </source>
</evidence>
<comment type="caution">
    <text evidence="1">The sequence shown here is derived from an EMBL/GenBank/DDBJ whole genome shotgun (WGS) entry which is preliminary data.</text>
</comment>
<dbReference type="RefSeq" id="WP_170264425.1">
    <property type="nucleotide sequence ID" value="NZ_JABELX010000029.1"/>
</dbReference>
<organism evidence="1 2">
    <name type="scientific">Nocardia uniformis</name>
    <dbReference type="NCBI Taxonomy" id="53432"/>
    <lineage>
        <taxon>Bacteria</taxon>
        <taxon>Bacillati</taxon>
        <taxon>Actinomycetota</taxon>
        <taxon>Actinomycetes</taxon>
        <taxon>Mycobacteriales</taxon>
        <taxon>Nocardiaceae</taxon>
        <taxon>Nocardia</taxon>
    </lineage>
</organism>
<dbReference type="Proteomes" id="UP000586827">
    <property type="component" value="Unassembled WGS sequence"/>
</dbReference>
<dbReference type="EMBL" id="JABELX010000029">
    <property type="protein sequence ID" value="NNH75845.1"/>
    <property type="molecule type" value="Genomic_DNA"/>
</dbReference>
<name>A0A849CG77_9NOCA</name>
<dbReference type="AlphaFoldDB" id="A0A849CG77"/>
<proteinExistence type="predicted"/>
<gene>
    <name evidence="1" type="ORF">HLB23_39355</name>
</gene>